<comment type="caution">
    <text evidence="2">Lacks conserved residue(s) required for the propagation of feature annotation.</text>
</comment>
<organism evidence="4 5">
    <name type="scientific">Mycobacterium angelicum</name>
    <dbReference type="NCBI Taxonomy" id="470074"/>
    <lineage>
        <taxon>Bacteria</taxon>
        <taxon>Bacillati</taxon>
        <taxon>Actinomycetota</taxon>
        <taxon>Actinomycetes</taxon>
        <taxon>Mycobacteriales</taxon>
        <taxon>Mycobacteriaceae</taxon>
        <taxon>Mycobacterium</taxon>
    </lineage>
</organism>
<dbReference type="SUPFAM" id="SSF51735">
    <property type="entry name" value="NAD(P)-binding Rossmann-fold domains"/>
    <property type="match status" value="1"/>
</dbReference>
<dbReference type="PANTHER" id="PTHR43775">
    <property type="entry name" value="FATTY ACID SYNTHASE"/>
    <property type="match status" value="1"/>
</dbReference>
<protein>
    <recommendedName>
        <fullName evidence="3">PKS/mFAS DH domain-containing protein</fullName>
    </recommendedName>
</protein>
<dbReference type="Proteomes" id="UP000192284">
    <property type="component" value="Unassembled WGS sequence"/>
</dbReference>
<feature type="region of interest" description="C-terminal hotdog fold" evidence="2">
    <location>
        <begin position="88"/>
        <end position="228"/>
    </location>
</feature>
<evidence type="ECO:0000256" key="2">
    <source>
        <dbReference type="PROSITE-ProRule" id="PRU01363"/>
    </source>
</evidence>
<evidence type="ECO:0000259" key="3">
    <source>
        <dbReference type="PROSITE" id="PS52019"/>
    </source>
</evidence>
<feature type="region of interest" description="N-terminal hotdog fold" evidence="2">
    <location>
        <begin position="1"/>
        <end position="75"/>
    </location>
</feature>
<dbReference type="Gene3D" id="3.10.129.110">
    <property type="entry name" value="Polyketide synthase dehydratase"/>
    <property type="match status" value="1"/>
</dbReference>
<dbReference type="InterPro" id="IPR020807">
    <property type="entry name" value="PKS_DH"/>
</dbReference>
<evidence type="ECO:0000313" key="4">
    <source>
        <dbReference type="EMBL" id="ORA07523.1"/>
    </source>
</evidence>
<dbReference type="Pfam" id="PF22953">
    <property type="entry name" value="SpnB_Rossmann"/>
    <property type="match status" value="1"/>
</dbReference>
<dbReference type="InterPro" id="IPR036291">
    <property type="entry name" value="NAD(P)-bd_dom_sf"/>
</dbReference>
<comment type="caution">
    <text evidence="4">The sequence shown here is derived from an EMBL/GenBank/DDBJ whole genome shotgun (WGS) entry which is preliminary data.</text>
</comment>
<dbReference type="InterPro" id="IPR049900">
    <property type="entry name" value="PKS_mFAS_DH"/>
</dbReference>
<evidence type="ECO:0000256" key="1">
    <source>
        <dbReference type="ARBA" id="ARBA00022679"/>
    </source>
</evidence>
<dbReference type="InterPro" id="IPR049551">
    <property type="entry name" value="PKS_DH_C"/>
</dbReference>
<feature type="domain" description="PKS/mFAS DH" evidence="3">
    <location>
        <begin position="1"/>
        <end position="228"/>
    </location>
</feature>
<dbReference type="Gene3D" id="3.40.50.11460">
    <property type="match status" value="1"/>
</dbReference>
<dbReference type="PROSITE" id="PS52019">
    <property type="entry name" value="PKS_MFAS_DH"/>
    <property type="match status" value="1"/>
</dbReference>
<dbReference type="InterPro" id="IPR055123">
    <property type="entry name" value="SpnB-like_Rossmann"/>
</dbReference>
<dbReference type="EMBL" id="MVHE01000194">
    <property type="protein sequence ID" value="ORA07523.1"/>
    <property type="molecule type" value="Genomic_DNA"/>
</dbReference>
<name>A0A1W9Z5B0_MYCAN</name>
<dbReference type="SMART" id="SM00826">
    <property type="entry name" value="PKS_DH"/>
    <property type="match status" value="1"/>
</dbReference>
<dbReference type="GO" id="GO:0004312">
    <property type="term" value="F:fatty acid synthase activity"/>
    <property type="evidence" value="ECO:0007669"/>
    <property type="project" value="TreeGrafter"/>
</dbReference>
<keyword evidence="5" id="KW-1185">Reference proteome</keyword>
<dbReference type="Pfam" id="PF14765">
    <property type="entry name" value="PS-DH"/>
    <property type="match status" value="1"/>
</dbReference>
<evidence type="ECO:0000313" key="5">
    <source>
        <dbReference type="Proteomes" id="UP000192284"/>
    </source>
</evidence>
<sequence length="442" mass="44890">MEELVIEAPLLLPEQGVVGVQLLIGGADGEGRCGFEVYSRVEVAAGLFAGSDDGDVGVGWVHHASGVLVAGVEVGGFEGWSSVWPPAGAVAVAGSVYDQLGGGGGFHYGPAFQRVRAVWRRGEELFAEVALDADHVGEAAGFGLHPALLNAAWHAAPDLLGEQRLGGFPVSFAWGGVSLVARGAAALRVAIGSAEGGGLRLRAVDELGVPVLSVESVQFRRVDAVQLGRVGARRLDWLHRVEWVAVQCPPEGVVSGVAVVDRGGPVELAGEGVECYADLEGLVAAVGAGGRVPEVVLASVPMAAAGVGGVRGGLYDVLGLVQGWLGEPVLVGSRLVVVTRGAVAVGEGEVPDLAGAVVEGLVRSAASEHPGRFMVLDLDDSAASWAAVPAALAQRDESRLAVRDGVVWVPRLVAVSEQVGELVGGSVFDPGATVLITGGTGV</sequence>
<dbReference type="AlphaFoldDB" id="A0A1W9Z5B0"/>
<proteinExistence type="predicted"/>
<accession>A0A1W9Z5B0</accession>
<reference evidence="4 5" key="1">
    <citation type="submission" date="2017-02" db="EMBL/GenBank/DDBJ databases">
        <title>The new phylogeny of genus Mycobacterium.</title>
        <authorList>
            <person name="Tortoli E."/>
            <person name="Trovato A."/>
            <person name="Cirillo D.M."/>
        </authorList>
    </citation>
    <scope>NUCLEOTIDE SEQUENCE [LARGE SCALE GENOMIC DNA]</scope>
    <source>
        <strain evidence="4 5">DSM 45057</strain>
    </source>
</reference>
<dbReference type="InterPro" id="IPR042104">
    <property type="entry name" value="PKS_dehydratase_sf"/>
</dbReference>
<feature type="non-terminal residue" evidence="4">
    <location>
        <position position="442"/>
    </location>
</feature>
<dbReference type="GO" id="GO:0006633">
    <property type="term" value="P:fatty acid biosynthetic process"/>
    <property type="evidence" value="ECO:0007669"/>
    <property type="project" value="TreeGrafter"/>
</dbReference>
<gene>
    <name evidence="4" type="ORF">BST12_28945</name>
</gene>
<keyword evidence="1" id="KW-0808">Transferase</keyword>
<dbReference type="InterPro" id="IPR050091">
    <property type="entry name" value="PKS_NRPS_Biosynth_Enz"/>
</dbReference>
<dbReference type="PANTHER" id="PTHR43775:SF51">
    <property type="entry name" value="INACTIVE PHENOLPHTHIOCEROL SYNTHESIS POLYKETIDE SYNTHASE TYPE I PKS1-RELATED"/>
    <property type="match status" value="1"/>
</dbReference>